<organism evidence="2 3">
    <name type="scientific">Streptomyces violascens</name>
    <dbReference type="NCBI Taxonomy" id="67381"/>
    <lineage>
        <taxon>Bacteria</taxon>
        <taxon>Bacillati</taxon>
        <taxon>Actinomycetota</taxon>
        <taxon>Actinomycetes</taxon>
        <taxon>Kitasatosporales</taxon>
        <taxon>Streptomycetaceae</taxon>
        <taxon>Streptomyces</taxon>
    </lineage>
</organism>
<keyword evidence="3" id="KW-1185">Reference proteome</keyword>
<proteinExistence type="predicted"/>
<sequence length="130" mass="13620">MAPSGFGRHQLATVASDPHPYYPLVSIGDPNAADHSHDIKPLVPGGTGGPPAYALHAGQTAYAAIDLDPSGKVNPQEAELNVLAHSDMPNAETLNFPLGKEARVLAPKLGLYEDNIPDAVRSMTEADTQS</sequence>
<dbReference type="Proteomes" id="UP001050808">
    <property type="component" value="Unassembled WGS sequence"/>
</dbReference>
<evidence type="ECO:0000313" key="3">
    <source>
        <dbReference type="Proteomes" id="UP001050808"/>
    </source>
</evidence>
<evidence type="ECO:0000256" key="1">
    <source>
        <dbReference type="SAM" id="MobiDB-lite"/>
    </source>
</evidence>
<protein>
    <submittedName>
        <fullName evidence="2">Uncharacterized protein</fullName>
    </submittedName>
</protein>
<evidence type="ECO:0000313" key="2">
    <source>
        <dbReference type="EMBL" id="GHI35831.1"/>
    </source>
</evidence>
<dbReference type="EMBL" id="BNDY01000002">
    <property type="protein sequence ID" value="GHI35831.1"/>
    <property type="molecule type" value="Genomic_DNA"/>
</dbReference>
<accession>A0ABQ3QEW4</accession>
<comment type="caution">
    <text evidence="2">The sequence shown here is derived from an EMBL/GenBank/DDBJ whole genome shotgun (WGS) entry which is preliminary data.</text>
</comment>
<name>A0ABQ3QEW4_9ACTN</name>
<feature type="region of interest" description="Disordered" evidence="1">
    <location>
        <begin position="26"/>
        <end position="47"/>
    </location>
</feature>
<reference evidence="2" key="1">
    <citation type="submission" date="2024-05" db="EMBL/GenBank/DDBJ databases">
        <title>Whole genome shotgun sequence of Streptomyces violascens NBRC 12920.</title>
        <authorList>
            <person name="Komaki H."/>
            <person name="Tamura T."/>
        </authorList>
    </citation>
    <scope>NUCLEOTIDE SEQUENCE</scope>
    <source>
        <strain evidence="2">NBRC 12920</strain>
    </source>
</reference>
<gene>
    <name evidence="2" type="ORF">Sviol_02390</name>
</gene>